<name>X0YBW6_9ZZZZ</name>
<reference evidence="1" key="1">
    <citation type="journal article" date="2014" name="Front. Microbiol.">
        <title>High frequency of phylogenetically diverse reductive dehalogenase-homologous genes in deep subseafloor sedimentary metagenomes.</title>
        <authorList>
            <person name="Kawai M."/>
            <person name="Futagami T."/>
            <person name="Toyoda A."/>
            <person name="Takaki Y."/>
            <person name="Nishi S."/>
            <person name="Hori S."/>
            <person name="Arai W."/>
            <person name="Tsubouchi T."/>
            <person name="Morono Y."/>
            <person name="Uchiyama I."/>
            <person name="Ito T."/>
            <person name="Fujiyama A."/>
            <person name="Inagaki F."/>
            <person name="Takami H."/>
        </authorList>
    </citation>
    <scope>NUCLEOTIDE SEQUENCE</scope>
    <source>
        <strain evidence="1">Expedition CK06-06</strain>
    </source>
</reference>
<gene>
    <name evidence="1" type="ORF">S01H1_81731</name>
</gene>
<evidence type="ECO:0000313" key="1">
    <source>
        <dbReference type="EMBL" id="GAG44782.1"/>
    </source>
</evidence>
<dbReference type="AlphaFoldDB" id="X0YBW6"/>
<comment type="caution">
    <text evidence="1">The sequence shown here is derived from an EMBL/GenBank/DDBJ whole genome shotgun (WGS) entry which is preliminary data.</text>
</comment>
<accession>X0YBW6</accession>
<feature type="non-terminal residue" evidence="1">
    <location>
        <position position="1"/>
    </location>
</feature>
<organism evidence="1">
    <name type="scientific">marine sediment metagenome</name>
    <dbReference type="NCBI Taxonomy" id="412755"/>
    <lineage>
        <taxon>unclassified sequences</taxon>
        <taxon>metagenomes</taxon>
        <taxon>ecological metagenomes</taxon>
    </lineage>
</organism>
<protein>
    <submittedName>
        <fullName evidence="1">Uncharacterized protein</fullName>
    </submittedName>
</protein>
<proteinExistence type="predicted"/>
<sequence length="85" mass="9450">ILYEQPLQLPEEPTGKEGTLLEKVTDEMARLLAMGKIDVDVNLTATFIGDKRVLADIKLLAESGYGEDKFGNNVPLSEKLGYLRR</sequence>
<dbReference type="EMBL" id="BARS01055345">
    <property type="protein sequence ID" value="GAG44782.1"/>
    <property type="molecule type" value="Genomic_DNA"/>
</dbReference>